<comment type="function">
    <text evidence="4">Involved in several stages of intracellular trafficking.</text>
</comment>
<evidence type="ECO:0000256" key="2">
    <source>
        <dbReference type="ARBA" id="ARBA00022448"/>
    </source>
</evidence>
<keyword evidence="7" id="KW-1185">Reference proteome</keyword>
<accession>A0ABI7ZIK0</accession>
<evidence type="ECO:0000256" key="3">
    <source>
        <dbReference type="ARBA" id="ARBA00022927"/>
    </source>
</evidence>
<dbReference type="Proteomes" id="UP000823872">
    <property type="component" value="Chromosome D1"/>
</dbReference>
<evidence type="ECO:0000313" key="7">
    <source>
        <dbReference type="Proteomes" id="UP000823872"/>
    </source>
</evidence>
<reference evidence="6 7" key="1">
    <citation type="submission" date="2021-02" db="EMBL/GenBank/DDBJ databases">
        <title>Safari Cat Assemblies.</title>
        <authorList>
            <person name="Bredemeyer K.R."/>
            <person name="Murphy W.J."/>
        </authorList>
    </citation>
    <scope>NUCLEOTIDE SEQUENCE [LARGE SCALE GENOMIC DNA]</scope>
</reference>
<dbReference type="PANTHER" id="PTHR45850:SF3">
    <property type="entry name" value="SORTING NEXIN-32"/>
    <property type="match status" value="1"/>
</dbReference>
<sequence length="419" mass="48238">MEGRQEAGKENKSCLPHFAQTEFSVVRQHEEFIWLHDAYVENEEYAGLIIPPAPPRPDFEASREKLQKLGEGDSSITREEFAKMKQELEAEYLAIFKKTVAMHEVFLQRLAAHPTLRRDHNFFVFLEYGQDLSVRGKNRKELLGGFLRNIVKSADEALITSMSGLKEVDDFFEHERTFLLEYHTRIRDACLRADRVMQSHKCLADDYIPMSAALSSLGTQEVNQLKTSFLKLAELFERLRKLEGRVASDEDLKLSDMLRYYMRDSQAAKDLLYRRLRALADYENANKALDKARTRNREVRTAESNQQLCCRRFERLSDSAKQGKTPWLRNPCHWAAYPARVPTSPPSSPELMDFKSRRVSSFRKNLIELAELELKHAKVSPPASVPSCCPSAIHSQTSRFLPNACKYVSRGRWTLSSPS</sequence>
<reference evidence="6" key="2">
    <citation type="submission" date="2025-08" db="UniProtKB">
        <authorList>
            <consortium name="Ensembl"/>
        </authorList>
    </citation>
    <scope>IDENTIFICATION</scope>
    <source>
        <strain evidence="6">breed Abyssinian</strain>
    </source>
</reference>
<dbReference type="CDD" id="cd06892">
    <property type="entry name" value="PX_SNX5_like"/>
    <property type="match status" value="1"/>
</dbReference>
<gene>
    <name evidence="6" type="primary">SNX32</name>
</gene>
<evidence type="ECO:0000313" key="6">
    <source>
        <dbReference type="Ensembl" id="ENSFCTP00005046963.1"/>
    </source>
</evidence>
<dbReference type="InterPro" id="IPR001683">
    <property type="entry name" value="PX_dom"/>
</dbReference>
<evidence type="ECO:0000256" key="4">
    <source>
        <dbReference type="PIRNR" id="PIRNR036924"/>
    </source>
</evidence>
<comment type="similarity">
    <text evidence="1 4">Belongs to the sorting nexin family.</text>
</comment>
<dbReference type="PANTHER" id="PTHR45850">
    <property type="entry name" value="SORTING NEXIN FAMILY MEMBER"/>
    <property type="match status" value="1"/>
</dbReference>
<feature type="domain" description="PX" evidence="5">
    <location>
        <begin position="1"/>
        <end position="133"/>
    </location>
</feature>
<dbReference type="InterPro" id="IPR015404">
    <property type="entry name" value="Vps5_C"/>
</dbReference>
<dbReference type="InterPro" id="IPR036871">
    <property type="entry name" value="PX_dom_sf"/>
</dbReference>
<dbReference type="CDD" id="cd07621">
    <property type="entry name" value="BAR_SNX5_6"/>
    <property type="match status" value="1"/>
</dbReference>
<reference evidence="6" key="3">
    <citation type="submission" date="2025-09" db="UniProtKB">
        <authorList>
            <consortium name="Ensembl"/>
        </authorList>
    </citation>
    <scope>IDENTIFICATION</scope>
    <source>
        <strain evidence="6">breed Abyssinian</strain>
    </source>
</reference>
<dbReference type="PROSITE" id="PS50195">
    <property type="entry name" value="PX"/>
    <property type="match status" value="1"/>
</dbReference>
<name>A0ABI7ZIK0_FELCA</name>
<dbReference type="GeneTree" id="ENSGT00940000162773"/>
<organism evidence="6 7">
    <name type="scientific">Felis catus</name>
    <name type="common">Cat</name>
    <name type="synonym">Felis silvestris catus</name>
    <dbReference type="NCBI Taxonomy" id="9685"/>
    <lineage>
        <taxon>Eukaryota</taxon>
        <taxon>Metazoa</taxon>
        <taxon>Chordata</taxon>
        <taxon>Craniata</taxon>
        <taxon>Vertebrata</taxon>
        <taxon>Euteleostomi</taxon>
        <taxon>Mammalia</taxon>
        <taxon>Eutheria</taxon>
        <taxon>Laurasiatheria</taxon>
        <taxon>Carnivora</taxon>
        <taxon>Feliformia</taxon>
        <taxon>Felidae</taxon>
        <taxon>Felinae</taxon>
        <taxon>Felis</taxon>
    </lineage>
</organism>
<protein>
    <recommendedName>
        <fullName evidence="4">Sorting nexin</fullName>
    </recommendedName>
</protein>
<keyword evidence="2 4" id="KW-0813">Transport</keyword>
<evidence type="ECO:0000256" key="1">
    <source>
        <dbReference type="ARBA" id="ARBA00010883"/>
    </source>
</evidence>
<dbReference type="Pfam" id="PF09325">
    <property type="entry name" value="Vps5"/>
    <property type="match status" value="1"/>
</dbReference>
<dbReference type="PIRSF" id="PIRSF036924">
    <property type="entry name" value="Snx5_Snx6"/>
    <property type="match status" value="1"/>
</dbReference>
<dbReference type="InterPro" id="IPR014637">
    <property type="entry name" value="SNX5/SNX6/SNX32"/>
</dbReference>
<dbReference type="SUPFAM" id="SSF64268">
    <property type="entry name" value="PX domain"/>
    <property type="match status" value="1"/>
</dbReference>
<keyword evidence="3 4" id="KW-0653">Protein transport</keyword>
<dbReference type="Ensembl" id="ENSFCTT00005064770.1">
    <property type="protein sequence ID" value="ENSFCTP00005046963.1"/>
    <property type="gene ID" value="ENSFCTG00005022602.1"/>
</dbReference>
<evidence type="ECO:0000259" key="5">
    <source>
        <dbReference type="PROSITE" id="PS50195"/>
    </source>
</evidence>
<dbReference type="Gene3D" id="3.30.1520.10">
    <property type="entry name" value="Phox-like domain"/>
    <property type="match status" value="1"/>
</dbReference>
<dbReference type="Pfam" id="PF00787">
    <property type="entry name" value="PX"/>
    <property type="match status" value="1"/>
</dbReference>
<dbReference type="InterPro" id="IPR027267">
    <property type="entry name" value="AH/BAR_dom_sf"/>
</dbReference>
<proteinExistence type="inferred from homology"/>
<dbReference type="Gene3D" id="1.20.1270.60">
    <property type="entry name" value="Arfaptin homology (AH) domain/BAR domain"/>
    <property type="match status" value="1"/>
</dbReference>